<accession>A0ACC0FWL7</accession>
<sequence>MLPFPRNSFLDLNNVHVVEFAPGPFPAADGNDGGVELQWNYGLEPTKKKIKEQDFLENNSQMCSVDFLQARSVSTGLGLSFDNGRLASSGDSSFLGVMGDEIDCELQRQDAEIDRLLKIQVWTSSEQGFWYGSGDRRLQIVSGKSFSGANQTYMPRSPADLPRVNGTSQSSASTAAPASKPWGFNDQEMKRR</sequence>
<evidence type="ECO:0000313" key="1">
    <source>
        <dbReference type="EMBL" id="KAI7992356.1"/>
    </source>
</evidence>
<proteinExistence type="predicted"/>
<name>A0ACC0FWL7_9ERIC</name>
<evidence type="ECO:0000313" key="2">
    <source>
        <dbReference type="Proteomes" id="UP001060215"/>
    </source>
</evidence>
<dbReference type="EMBL" id="CM045770">
    <property type="protein sequence ID" value="KAI7992356.1"/>
    <property type="molecule type" value="Genomic_DNA"/>
</dbReference>
<protein>
    <submittedName>
        <fullName evidence="1">Uncharacterized protein</fullName>
    </submittedName>
</protein>
<dbReference type="Proteomes" id="UP001060215">
    <property type="component" value="Chromosome 13"/>
</dbReference>
<gene>
    <name evidence="1" type="ORF">LOK49_LG12G00592</name>
</gene>
<keyword evidence="2" id="KW-1185">Reference proteome</keyword>
<comment type="caution">
    <text evidence="1">The sequence shown here is derived from an EMBL/GenBank/DDBJ whole genome shotgun (WGS) entry which is preliminary data.</text>
</comment>
<organism evidence="1 2">
    <name type="scientific">Camellia lanceoleosa</name>
    <dbReference type="NCBI Taxonomy" id="1840588"/>
    <lineage>
        <taxon>Eukaryota</taxon>
        <taxon>Viridiplantae</taxon>
        <taxon>Streptophyta</taxon>
        <taxon>Embryophyta</taxon>
        <taxon>Tracheophyta</taxon>
        <taxon>Spermatophyta</taxon>
        <taxon>Magnoliopsida</taxon>
        <taxon>eudicotyledons</taxon>
        <taxon>Gunneridae</taxon>
        <taxon>Pentapetalae</taxon>
        <taxon>asterids</taxon>
        <taxon>Ericales</taxon>
        <taxon>Theaceae</taxon>
        <taxon>Camellia</taxon>
    </lineage>
</organism>
<reference evidence="1 2" key="1">
    <citation type="journal article" date="2022" name="Plant J.">
        <title>Chromosome-level genome of Camellia lanceoleosa provides a valuable resource for understanding genome evolution and self-incompatibility.</title>
        <authorList>
            <person name="Gong W."/>
            <person name="Xiao S."/>
            <person name="Wang L."/>
            <person name="Liao Z."/>
            <person name="Chang Y."/>
            <person name="Mo W."/>
            <person name="Hu G."/>
            <person name="Li W."/>
            <person name="Zhao G."/>
            <person name="Zhu H."/>
            <person name="Hu X."/>
            <person name="Ji K."/>
            <person name="Xiang X."/>
            <person name="Song Q."/>
            <person name="Yuan D."/>
            <person name="Jin S."/>
            <person name="Zhang L."/>
        </authorList>
    </citation>
    <scope>NUCLEOTIDE SEQUENCE [LARGE SCALE GENOMIC DNA]</scope>
    <source>
        <strain evidence="1">SQ_2022a</strain>
    </source>
</reference>